<name>A0A1A8HLC6_9TELE</name>
<dbReference type="EMBL" id="HAEC01016020">
    <property type="protein sequence ID" value="SBQ84241.1"/>
    <property type="molecule type" value="Transcribed_RNA"/>
</dbReference>
<accession>A0A1A8HLC6</accession>
<protein>
    <submittedName>
        <fullName evidence="2">Uncharacterized protein</fullName>
    </submittedName>
</protein>
<gene>
    <name evidence="2" type="primary">CABZ01080492.1</name>
</gene>
<organism evidence="2">
    <name type="scientific">Nothobranchius korthausae</name>
    <dbReference type="NCBI Taxonomy" id="1143690"/>
    <lineage>
        <taxon>Eukaryota</taxon>
        <taxon>Metazoa</taxon>
        <taxon>Chordata</taxon>
        <taxon>Craniata</taxon>
        <taxon>Vertebrata</taxon>
        <taxon>Euteleostomi</taxon>
        <taxon>Actinopterygii</taxon>
        <taxon>Neopterygii</taxon>
        <taxon>Teleostei</taxon>
        <taxon>Neoteleostei</taxon>
        <taxon>Acanthomorphata</taxon>
        <taxon>Ovalentaria</taxon>
        <taxon>Atherinomorphae</taxon>
        <taxon>Cyprinodontiformes</taxon>
        <taxon>Nothobranchiidae</taxon>
        <taxon>Nothobranchius</taxon>
    </lineage>
</organism>
<feature type="region of interest" description="Disordered" evidence="1">
    <location>
        <begin position="38"/>
        <end position="60"/>
    </location>
</feature>
<feature type="compositionally biased region" description="Polar residues" evidence="1">
    <location>
        <begin position="38"/>
        <end position="48"/>
    </location>
</feature>
<evidence type="ECO:0000256" key="1">
    <source>
        <dbReference type="SAM" id="MobiDB-lite"/>
    </source>
</evidence>
<evidence type="ECO:0000313" key="2">
    <source>
        <dbReference type="EMBL" id="SBQ84241.1"/>
    </source>
</evidence>
<dbReference type="AlphaFoldDB" id="A0A1A8HLC6"/>
<feature type="non-terminal residue" evidence="2">
    <location>
        <position position="102"/>
    </location>
</feature>
<proteinExistence type="predicted"/>
<feature type="non-terminal residue" evidence="2">
    <location>
        <position position="1"/>
    </location>
</feature>
<sequence>NTHTHLIVPLKVEFIKHFEYGSIYRPITAGWCKAGPQSMGTQRSLHTQSHSHARTHTQTPQTNQMMDLIRHGGQPSLLPVQRSLVNIVFGFTDHSKHKQWAT</sequence>
<reference evidence="2" key="2">
    <citation type="submission" date="2016-06" db="EMBL/GenBank/DDBJ databases">
        <title>The genome of a short-lived fish provides insights into sex chromosome evolution and the genetic control of aging.</title>
        <authorList>
            <person name="Reichwald K."/>
            <person name="Felder M."/>
            <person name="Petzold A."/>
            <person name="Koch P."/>
            <person name="Groth M."/>
            <person name="Platzer M."/>
        </authorList>
    </citation>
    <scope>NUCLEOTIDE SEQUENCE</scope>
    <source>
        <tissue evidence="2">Brain</tissue>
    </source>
</reference>
<reference evidence="2" key="1">
    <citation type="submission" date="2016-05" db="EMBL/GenBank/DDBJ databases">
        <authorList>
            <person name="Lavstsen T."/>
            <person name="Jespersen J.S."/>
        </authorList>
    </citation>
    <scope>NUCLEOTIDE SEQUENCE</scope>
    <source>
        <tissue evidence="2">Brain</tissue>
    </source>
</reference>